<dbReference type="GO" id="GO:0030527">
    <property type="term" value="F:structural constituent of chromatin"/>
    <property type="evidence" value="ECO:0007669"/>
    <property type="project" value="InterPro"/>
</dbReference>
<proteinExistence type="inferred from homology"/>
<name>A0A484HLE2_9BACT</name>
<dbReference type="PANTHER" id="PTHR33175">
    <property type="entry name" value="DNA-BINDING PROTEIN HU"/>
    <property type="match status" value="1"/>
</dbReference>
<keyword evidence="3" id="KW-0810">Translation regulation</keyword>
<sequence>MALTKNDIVVKVHELGFTKKRSVEIVESLIEIIKLKLEQGDDVLISGFGKFCVKEKKKRRGRNPSTGEDLDLRARRVVTFKCSGKLRERINSLE</sequence>
<evidence type="ECO:0000256" key="7">
    <source>
        <dbReference type="ARBA" id="ARBA00023172"/>
    </source>
</evidence>
<comment type="similarity">
    <text evidence="1 8">Belongs to the bacterial histone-like protein family.</text>
</comment>
<reference evidence="9" key="1">
    <citation type="submission" date="2019-01" db="EMBL/GenBank/DDBJ databases">
        <authorList>
            <consortium name="Genoscope - CEA"/>
            <person name="William W."/>
        </authorList>
    </citation>
    <scope>NUCLEOTIDE SEQUENCE</scope>
    <source>
        <strain evidence="9">CR-1</strain>
    </source>
</reference>
<keyword evidence="6" id="KW-0804">Transcription</keyword>
<dbReference type="AlphaFoldDB" id="A0A484HLE2"/>
<dbReference type="GO" id="GO:0005829">
    <property type="term" value="C:cytosol"/>
    <property type="evidence" value="ECO:0007669"/>
    <property type="project" value="TreeGrafter"/>
</dbReference>
<evidence type="ECO:0000256" key="6">
    <source>
        <dbReference type="ARBA" id="ARBA00023163"/>
    </source>
</evidence>
<dbReference type="PROSITE" id="PS00045">
    <property type="entry name" value="HISTONE_LIKE"/>
    <property type="match status" value="1"/>
</dbReference>
<dbReference type="PRINTS" id="PR01727">
    <property type="entry name" value="DNABINDINGHU"/>
</dbReference>
<keyword evidence="4" id="KW-0805">Transcription regulation</keyword>
<evidence type="ECO:0000256" key="3">
    <source>
        <dbReference type="ARBA" id="ARBA00022845"/>
    </source>
</evidence>
<dbReference type="GO" id="GO:0006310">
    <property type="term" value="P:DNA recombination"/>
    <property type="evidence" value="ECO:0007669"/>
    <property type="project" value="UniProtKB-KW"/>
</dbReference>
<organism evidence="9">
    <name type="scientific">uncultured Desulfobacteraceae bacterium</name>
    <dbReference type="NCBI Taxonomy" id="218296"/>
    <lineage>
        <taxon>Bacteria</taxon>
        <taxon>Pseudomonadati</taxon>
        <taxon>Thermodesulfobacteriota</taxon>
        <taxon>Desulfobacteria</taxon>
        <taxon>Desulfobacterales</taxon>
        <taxon>Desulfobacteraceae</taxon>
        <taxon>environmental samples</taxon>
    </lineage>
</organism>
<dbReference type="GO" id="GO:0003677">
    <property type="term" value="F:DNA binding"/>
    <property type="evidence" value="ECO:0007669"/>
    <property type="project" value="UniProtKB-KW"/>
</dbReference>
<gene>
    <name evidence="9" type="primary">ihfA</name>
    <name evidence="9" type="ORF">EPICR_60017</name>
</gene>
<evidence type="ECO:0000313" key="9">
    <source>
        <dbReference type="EMBL" id="VEN75030.1"/>
    </source>
</evidence>
<dbReference type="Gene3D" id="4.10.520.10">
    <property type="entry name" value="IHF-like DNA-binding proteins"/>
    <property type="match status" value="1"/>
</dbReference>
<evidence type="ECO:0000256" key="8">
    <source>
        <dbReference type="RuleBase" id="RU003939"/>
    </source>
</evidence>
<dbReference type="InterPro" id="IPR005684">
    <property type="entry name" value="IHF_alpha"/>
</dbReference>
<dbReference type="GO" id="GO:0006417">
    <property type="term" value="P:regulation of translation"/>
    <property type="evidence" value="ECO:0007669"/>
    <property type="project" value="UniProtKB-KW"/>
</dbReference>
<dbReference type="SMART" id="SM00411">
    <property type="entry name" value="BHL"/>
    <property type="match status" value="1"/>
</dbReference>
<dbReference type="GO" id="GO:0009893">
    <property type="term" value="P:positive regulation of metabolic process"/>
    <property type="evidence" value="ECO:0007669"/>
    <property type="project" value="UniProtKB-ARBA"/>
</dbReference>
<dbReference type="EMBL" id="CAACVI010000049">
    <property type="protein sequence ID" value="VEN75030.1"/>
    <property type="molecule type" value="Genomic_DNA"/>
</dbReference>
<keyword evidence="5" id="KW-0238">DNA-binding</keyword>
<evidence type="ECO:0000256" key="1">
    <source>
        <dbReference type="ARBA" id="ARBA00010529"/>
    </source>
</evidence>
<evidence type="ECO:0000256" key="5">
    <source>
        <dbReference type="ARBA" id="ARBA00023125"/>
    </source>
</evidence>
<dbReference type="GO" id="GO:0006355">
    <property type="term" value="P:regulation of DNA-templated transcription"/>
    <property type="evidence" value="ECO:0007669"/>
    <property type="project" value="InterPro"/>
</dbReference>
<dbReference type="SUPFAM" id="SSF47729">
    <property type="entry name" value="IHF-like DNA-binding proteins"/>
    <property type="match status" value="1"/>
</dbReference>
<dbReference type="InterPro" id="IPR000119">
    <property type="entry name" value="Hist_DNA-bd"/>
</dbReference>
<keyword evidence="7" id="KW-0233">DNA recombination</keyword>
<dbReference type="InterPro" id="IPR010992">
    <property type="entry name" value="IHF-like_DNA-bd_dom_sf"/>
</dbReference>
<accession>A0A484HLE2</accession>
<dbReference type="InterPro" id="IPR020816">
    <property type="entry name" value="Histone-like_DNA-bd_CS"/>
</dbReference>
<dbReference type="CDD" id="cd13835">
    <property type="entry name" value="IHF_A"/>
    <property type="match status" value="1"/>
</dbReference>
<protein>
    <recommendedName>
        <fullName evidence="2">Integration host factor subunit alpha</fullName>
    </recommendedName>
</protein>
<dbReference type="PANTHER" id="PTHR33175:SF2">
    <property type="entry name" value="INTEGRATION HOST FACTOR SUBUNIT ALPHA"/>
    <property type="match status" value="1"/>
</dbReference>
<dbReference type="Pfam" id="PF00216">
    <property type="entry name" value="Bac_DNA_binding"/>
    <property type="match status" value="1"/>
</dbReference>
<evidence type="ECO:0000256" key="2">
    <source>
        <dbReference type="ARBA" id="ARBA00018329"/>
    </source>
</evidence>
<evidence type="ECO:0000256" key="4">
    <source>
        <dbReference type="ARBA" id="ARBA00023015"/>
    </source>
</evidence>